<keyword evidence="1" id="KW-0812">Transmembrane</keyword>
<evidence type="ECO:0008006" key="4">
    <source>
        <dbReference type="Google" id="ProtNLM"/>
    </source>
</evidence>
<feature type="transmembrane region" description="Helical" evidence="1">
    <location>
        <begin position="27"/>
        <end position="49"/>
    </location>
</feature>
<dbReference type="Gene3D" id="2.120.10.30">
    <property type="entry name" value="TolB, C-terminal domain"/>
    <property type="match status" value="1"/>
</dbReference>
<protein>
    <recommendedName>
        <fullName evidence="4">Dipeptidylpeptidase IV N-terminal domain-containing protein</fullName>
    </recommendedName>
</protein>
<reference evidence="2 3" key="1">
    <citation type="journal article" date="2016" name="Nat. Commun.">
        <title>Thousands of microbial genomes shed light on interconnected biogeochemical processes in an aquifer system.</title>
        <authorList>
            <person name="Anantharaman K."/>
            <person name="Brown C.T."/>
            <person name="Hug L.A."/>
            <person name="Sharon I."/>
            <person name="Castelle C.J."/>
            <person name="Probst A.J."/>
            <person name="Thomas B.C."/>
            <person name="Singh A."/>
            <person name="Wilkins M.J."/>
            <person name="Karaoz U."/>
            <person name="Brodie E.L."/>
            <person name="Williams K.H."/>
            <person name="Hubbard S.S."/>
            <person name="Banfield J.F."/>
        </authorList>
    </citation>
    <scope>NUCLEOTIDE SEQUENCE [LARGE SCALE GENOMIC DNA]</scope>
</reference>
<evidence type="ECO:0000313" key="2">
    <source>
        <dbReference type="EMBL" id="OGZ43797.1"/>
    </source>
</evidence>
<name>A0A1G2G120_9BACT</name>
<keyword evidence="1" id="KW-0472">Membrane</keyword>
<dbReference type="InterPro" id="IPR011659">
    <property type="entry name" value="WD40"/>
</dbReference>
<dbReference type="Proteomes" id="UP000176700">
    <property type="component" value="Unassembled WGS sequence"/>
</dbReference>
<evidence type="ECO:0000313" key="3">
    <source>
        <dbReference type="Proteomes" id="UP000176700"/>
    </source>
</evidence>
<dbReference type="SUPFAM" id="SSF82171">
    <property type="entry name" value="DPP6 N-terminal domain-like"/>
    <property type="match status" value="1"/>
</dbReference>
<dbReference type="EMBL" id="MHNI01000002">
    <property type="protein sequence ID" value="OGZ43797.1"/>
    <property type="molecule type" value="Genomic_DNA"/>
</dbReference>
<gene>
    <name evidence="2" type="ORF">A2W41_00210</name>
</gene>
<organism evidence="2 3">
    <name type="scientific">Candidatus Ryanbacteria bacterium RIFCSPHIGHO2_01_45_13</name>
    <dbReference type="NCBI Taxonomy" id="1802112"/>
    <lineage>
        <taxon>Bacteria</taxon>
        <taxon>Candidatus Ryaniibacteriota</taxon>
    </lineage>
</organism>
<dbReference type="Pfam" id="PF07676">
    <property type="entry name" value="PD40"/>
    <property type="match status" value="1"/>
</dbReference>
<keyword evidence="1" id="KW-1133">Transmembrane helix</keyword>
<dbReference type="InterPro" id="IPR011042">
    <property type="entry name" value="6-blade_b-propeller_TolB-like"/>
</dbReference>
<dbReference type="AlphaFoldDB" id="A0A1G2G120"/>
<accession>A0A1G2G120</accession>
<evidence type="ECO:0000256" key="1">
    <source>
        <dbReference type="SAM" id="Phobius"/>
    </source>
</evidence>
<proteinExistence type="predicted"/>
<comment type="caution">
    <text evidence="2">The sequence shown here is derived from an EMBL/GenBank/DDBJ whole genome shotgun (WGS) entry which is preliminary data.</text>
</comment>
<sequence length="682" mass="77361">MEGNQTAQQPQDLNPEKIQSDKSNKKLFVIITIVIFSILVGTGLVYGYFKFIKITNNENGIVNIENKISSDNAPNKTFNLATMRLAKIPEGYFFSEGFSIDEPFHFDTQGNWTSFLVKNDNEEVKTVVGYSDGRQLEFDNIAIVNPNGTKIANLTEDLGSNGDLIILHDYYNNTEVKSKIYDSISQIKFFGENGHRLVFTAKKENKNYVVIDGIEYGPYDQLYKGGRLFFSDKGSRIAFIEEENNKFFVIIENIKEGPYNSIKDNIKFSPDGKRIAYVADGKAVIDGVKNENYNITNTVVSKLTFSPDSTKVAIVAVNNNDLFFPKSFVYVFDGKKIIKYKEGNGDILNLRFSNDSKQIAYIVDKTISYPYQSEEFVMVGNVKHKTYDRITSLDFNTTGELFYEALENGQYFLVIDNAEQIRHESELLPIISGPHGNLFYVIGGSIPIIDAVPQNNPLEFIPSAEFFFKARFGDKISKSYDSVYSLRPAFSNDGTKVAFIVNELRKEFVVVGDYEGAQYDAIISDMIFSNDDTKLAYATLIGNEIWWIVDDISNVEFSSWETAPINDIPVVEVNPSCDLNDKPKGDPTSLKYNRNFETNSNLIQFKLEFIGCLESKGLVTVYIDDKKIGSIDEDQTMRGEQYYSFLFEEILPGTHQIEFRLDGLNKDVKSVMRLENVRFALK</sequence>